<dbReference type="PANTHER" id="PTHR10283">
    <property type="entry name" value="SOLUTE CARRIER FAMILY 13 MEMBER"/>
    <property type="match status" value="1"/>
</dbReference>
<evidence type="ECO:0000256" key="3">
    <source>
        <dbReference type="ARBA" id="ARBA00022692"/>
    </source>
</evidence>
<dbReference type="InterPro" id="IPR031312">
    <property type="entry name" value="Na/sul_symport_CS"/>
</dbReference>
<evidence type="ECO:0000313" key="7">
    <source>
        <dbReference type="EMBL" id="SUZ70344.1"/>
    </source>
</evidence>
<keyword evidence="4 6" id="KW-1133">Transmembrane helix</keyword>
<name>A0A381PUN8_9ZZZZ</name>
<dbReference type="GO" id="GO:0005886">
    <property type="term" value="C:plasma membrane"/>
    <property type="evidence" value="ECO:0007669"/>
    <property type="project" value="TreeGrafter"/>
</dbReference>
<dbReference type="CDD" id="cd01115">
    <property type="entry name" value="SLC13_permease"/>
    <property type="match status" value="1"/>
</dbReference>
<evidence type="ECO:0000256" key="5">
    <source>
        <dbReference type="ARBA" id="ARBA00023136"/>
    </source>
</evidence>
<dbReference type="GO" id="GO:0015141">
    <property type="term" value="F:succinate transmembrane transporter activity"/>
    <property type="evidence" value="ECO:0007669"/>
    <property type="project" value="UniProtKB-ARBA"/>
</dbReference>
<keyword evidence="3 6" id="KW-0812">Transmembrane</keyword>
<feature type="transmembrane region" description="Helical" evidence="6">
    <location>
        <begin position="363"/>
        <end position="394"/>
    </location>
</feature>
<accession>A0A381PUN8</accession>
<evidence type="ECO:0008006" key="8">
    <source>
        <dbReference type="Google" id="ProtNLM"/>
    </source>
</evidence>
<dbReference type="NCBIfam" id="TIGR00785">
    <property type="entry name" value="dass"/>
    <property type="match status" value="1"/>
</dbReference>
<feature type="transmembrane region" description="Helical" evidence="6">
    <location>
        <begin position="289"/>
        <end position="306"/>
    </location>
</feature>
<feature type="transmembrane region" description="Helical" evidence="6">
    <location>
        <begin position="209"/>
        <end position="232"/>
    </location>
</feature>
<dbReference type="EMBL" id="UINC01001088">
    <property type="protein sequence ID" value="SUZ70344.1"/>
    <property type="molecule type" value="Genomic_DNA"/>
</dbReference>
<evidence type="ECO:0000256" key="6">
    <source>
        <dbReference type="SAM" id="Phobius"/>
    </source>
</evidence>
<dbReference type="PANTHER" id="PTHR10283:SF82">
    <property type="entry name" value="SOLUTE CARRIER FAMILY 13 MEMBER 2"/>
    <property type="match status" value="1"/>
</dbReference>
<feature type="transmembrane region" description="Helical" evidence="6">
    <location>
        <begin position="265"/>
        <end position="283"/>
    </location>
</feature>
<feature type="transmembrane region" description="Helical" evidence="6">
    <location>
        <begin position="6"/>
        <end position="21"/>
    </location>
</feature>
<evidence type="ECO:0000256" key="2">
    <source>
        <dbReference type="ARBA" id="ARBA00022448"/>
    </source>
</evidence>
<feature type="transmembrane region" description="Helical" evidence="6">
    <location>
        <begin position="82"/>
        <end position="99"/>
    </location>
</feature>
<feature type="transmembrane region" description="Helical" evidence="6">
    <location>
        <begin position="169"/>
        <end position="189"/>
    </location>
</feature>
<feature type="transmembrane region" description="Helical" evidence="6">
    <location>
        <begin position="326"/>
        <end position="351"/>
    </location>
</feature>
<sequence>MSRRFNIILGPSLFFIFYFLIHPFDGMNSESHAIFCSVLWIATWWITEAIPIPVTSLLPLVLFPLTGGLDLKLTASSYGDKIIYFYMAGFFLAIAIEKWNLHKRIALNIINVVGYNKKSMVLGFMIATAFLSMWLSNTSTSIMMLPIGIAIVSQVSFKKNILNSNFGKVLMLGIAYSASIGGFATIYGTPPNLILLSNIEEYFNLSIDFFSWFIMAFPLSCILLFICWYYLVNFSFDLSSLSNVSKKTISSKIKELGKIKYEEKAVLLIFIVFILGLLSKQFISEFIPQIDDTIIAISIAIFLFLIKSSDGENNLIEWSDGVKLPWGIILLFGGGLSIATAMKSSGLALWIGELAYNIDSLDLILIVLIIVVIVNFLTEITSNLATVSMLLPILASISISLGIHPYIIMVSATIAASCAFMLPVATPPNAVVFGSGYLKMTDMVKTGLVMNVISIVIVSLYVYFMLPMLWDIDISVF</sequence>
<evidence type="ECO:0000256" key="1">
    <source>
        <dbReference type="ARBA" id="ARBA00004141"/>
    </source>
</evidence>
<keyword evidence="5 6" id="KW-0472">Membrane</keyword>
<proteinExistence type="predicted"/>
<reference evidence="7" key="1">
    <citation type="submission" date="2018-05" db="EMBL/GenBank/DDBJ databases">
        <authorList>
            <person name="Lanie J.A."/>
            <person name="Ng W.-L."/>
            <person name="Kazmierczak K.M."/>
            <person name="Andrzejewski T.M."/>
            <person name="Davidsen T.M."/>
            <person name="Wayne K.J."/>
            <person name="Tettelin H."/>
            <person name="Glass J.I."/>
            <person name="Rusch D."/>
            <person name="Podicherti R."/>
            <person name="Tsui H.-C.T."/>
            <person name="Winkler M.E."/>
        </authorList>
    </citation>
    <scope>NUCLEOTIDE SEQUENCE</scope>
</reference>
<keyword evidence="2" id="KW-0813">Transport</keyword>
<feature type="transmembrane region" description="Helical" evidence="6">
    <location>
        <begin position="406"/>
        <end position="426"/>
    </location>
</feature>
<dbReference type="PROSITE" id="PS01271">
    <property type="entry name" value="NA_SULFATE"/>
    <property type="match status" value="1"/>
</dbReference>
<dbReference type="InterPro" id="IPR001898">
    <property type="entry name" value="SLC13A/DASS"/>
</dbReference>
<feature type="transmembrane region" description="Helical" evidence="6">
    <location>
        <begin position="446"/>
        <end position="466"/>
    </location>
</feature>
<gene>
    <name evidence="7" type="ORF">METZ01_LOCUS23198</name>
</gene>
<comment type="subcellular location">
    <subcellularLocation>
        <location evidence="1">Membrane</location>
        <topology evidence="1">Multi-pass membrane protein</topology>
    </subcellularLocation>
</comment>
<organism evidence="7">
    <name type="scientific">marine metagenome</name>
    <dbReference type="NCBI Taxonomy" id="408172"/>
    <lineage>
        <taxon>unclassified sequences</taxon>
        <taxon>metagenomes</taxon>
        <taxon>ecological metagenomes</taxon>
    </lineage>
</organism>
<dbReference type="Pfam" id="PF00939">
    <property type="entry name" value="Na_sulph_symp"/>
    <property type="match status" value="1"/>
</dbReference>
<protein>
    <recommendedName>
        <fullName evidence="8">Citrate transporter-like domain-containing protein</fullName>
    </recommendedName>
</protein>
<feature type="transmembrane region" description="Helical" evidence="6">
    <location>
        <begin position="119"/>
        <end position="135"/>
    </location>
</feature>
<feature type="transmembrane region" description="Helical" evidence="6">
    <location>
        <begin position="33"/>
        <end position="62"/>
    </location>
</feature>
<evidence type="ECO:0000256" key="4">
    <source>
        <dbReference type="ARBA" id="ARBA00022989"/>
    </source>
</evidence>
<dbReference type="AlphaFoldDB" id="A0A381PUN8"/>